<gene>
    <name evidence="2" type="ORF">AMORRO_LOCUS15141</name>
</gene>
<keyword evidence="1" id="KW-0812">Transmembrane</keyword>
<reference evidence="2" key="1">
    <citation type="submission" date="2021-06" db="EMBL/GenBank/DDBJ databases">
        <authorList>
            <person name="Kallberg Y."/>
            <person name="Tangrot J."/>
            <person name="Rosling A."/>
        </authorList>
    </citation>
    <scope>NUCLEOTIDE SEQUENCE</scope>
    <source>
        <strain evidence="2">CL551</strain>
    </source>
</reference>
<dbReference type="Proteomes" id="UP000789342">
    <property type="component" value="Unassembled WGS sequence"/>
</dbReference>
<protein>
    <submittedName>
        <fullName evidence="2">13201_t:CDS:1</fullName>
    </submittedName>
</protein>
<feature type="transmembrane region" description="Helical" evidence="1">
    <location>
        <begin position="480"/>
        <end position="500"/>
    </location>
</feature>
<feature type="non-terminal residue" evidence="2">
    <location>
        <position position="1"/>
    </location>
</feature>
<dbReference type="AlphaFoldDB" id="A0A9N9IUV6"/>
<dbReference type="OrthoDB" id="2441454at2759"/>
<sequence>LENTDSENVTVELTEPYMLSNNKYFYVYNNKLCVREFVEKNWANHVGILNVYPRGENVKDLLRTIQSKKSTVESPFIHTDNIMGRWSIKFYPQTIILEAKDDKKKIRGRNIYMIVKDPQKGRGDKRIKKKGLSYQEDESKKGPAEYVNSVQVLENEDLLMVTTIGIFIWTVKDIKVKDDSEKIRLHYFWSWNHEIDETHLMERYLPTPDFRFIIENIKKFTNGSGKESPFFEEIIDDYFEDPFKLDLYGKNMLKTLFTLGNNELIERLIDSIIKLTVDNGEGNFVSNIRLLSLIACNFAQLSNQYPNITNRALSKVAFFVPGDENSFKIVNHYSTSRHHQHLDAYPEISPINILTPIKYIFNNYLYFYKKLRLFLASVFYPDEGKLTIKLVFPFPNFVRYPAQYSTYWELLFPNPSSFADYDKPHLYKWWNGEALLDFKWNKYGKKYYMLIWAFYTIFMASFTISATLESQLSWNALKTLLISTIVTGVIHLLFEIRQFVYDMKRYVASPWNYFDLGAILFSIISSIIWLEY</sequence>
<name>A0A9N9IUV6_9GLOM</name>
<proteinExistence type="predicted"/>
<feature type="non-terminal residue" evidence="2">
    <location>
        <position position="532"/>
    </location>
</feature>
<dbReference type="EMBL" id="CAJVPV010033757">
    <property type="protein sequence ID" value="CAG8747643.1"/>
    <property type="molecule type" value="Genomic_DNA"/>
</dbReference>
<keyword evidence="3" id="KW-1185">Reference proteome</keyword>
<evidence type="ECO:0000256" key="1">
    <source>
        <dbReference type="SAM" id="Phobius"/>
    </source>
</evidence>
<organism evidence="2 3">
    <name type="scientific">Acaulospora morrowiae</name>
    <dbReference type="NCBI Taxonomy" id="94023"/>
    <lineage>
        <taxon>Eukaryota</taxon>
        <taxon>Fungi</taxon>
        <taxon>Fungi incertae sedis</taxon>
        <taxon>Mucoromycota</taxon>
        <taxon>Glomeromycotina</taxon>
        <taxon>Glomeromycetes</taxon>
        <taxon>Diversisporales</taxon>
        <taxon>Acaulosporaceae</taxon>
        <taxon>Acaulospora</taxon>
    </lineage>
</organism>
<feature type="transmembrane region" description="Helical" evidence="1">
    <location>
        <begin position="512"/>
        <end position="530"/>
    </location>
</feature>
<keyword evidence="1" id="KW-1133">Transmembrane helix</keyword>
<evidence type="ECO:0000313" key="2">
    <source>
        <dbReference type="EMBL" id="CAG8747643.1"/>
    </source>
</evidence>
<comment type="caution">
    <text evidence="2">The sequence shown here is derived from an EMBL/GenBank/DDBJ whole genome shotgun (WGS) entry which is preliminary data.</text>
</comment>
<feature type="transmembrane region" description="Helical" evidence="1">
    <location>
        <begin position="447"/>
        <end position="468"/>
    </location>
</feature>
<accession>A0A9N9IUV6</accession>
<keyword evidence="1" id="KW-0472">Membrane</keyword>
<evidence type="ECO:0000313" key="3">
    <source>
        <dbReference type="Proteomes" id="UP000789342"/>
    </source>
</evidence>